<dbReference type="InterPro" id="IPR050224">
    <property type="entry name" value="TALE_homeobox"/>
</dbReference>
<dbReference type="Pfam" id="PF03792">
    <property type="entry name" value="PBC"/>
    <property type="match status" value="2"/>
</dbReference>
<name>A0AA40HDY7_CNENI</name>
<feature type="region of interest" description="Disordered" evidence="20">
    <location>
        <begin position="1"/>
        <end position="51"/>
    </location>
</feature>
<evidence type="ECO:0000256" key="19">
    <source>
        <dbReference type="PROSITE-ProRule" id="PRU00108"/>
    </source>
</evidence>
<dbReference type="GO" id="GO:0043565">
    <property type="term" value="F:sequence-specific DNA binding"/>
    <property type="evidence" value="ECO:0007669"/>
    <property type="project" value="UniProtKB-ARBA"/>
</dbReference>
<comment type="subcellular location">
    <subcellularLocation>
        <location evidence="1 19">Nucleus</location>
    </subcellularLocation>
</comment>
<dbReference type="GO" id="GO:0005667">
    <property type="term" value="C:transcription regulator complex"/>
    <property type="evidence" value="ECO:0007669"/>
    <property type="project" value="UniProtKB-ARBA"/>
</dbReference>
<evidence type="ECO:0000256" key="17">
    <source>
        <dbReference type="ARBA" id="ARBA00082092"/>
    </source>
</evidence>
<evidence type="ECO:0000256" key="14">
    <source>
        <dbReference type="ARBA" id="ARBA00065770"/>
    </source>
</evidence>
<dbReference type="PANTHER" id="PTHR11850">
    <property type="entry name" value="HOMEOBOX PROTEIN TRANSCRIPTION FACTORS"/>
    <property type="match status" value="1"/>
</dbReference>
<dbReference type="GO" id="GO:0003700">
    <property type="term" value="F:DNA-binding transcription factor activity"/>
    <property type="evidence" value="ECO:0007669"/>
    <property type="project" value="InterPro"/>
</dbReference>
<comment type="subunit">
    <text evidence="15">Forms a heterodimer with MEIS1 which binds DNA. The PBX1-MEIS1 heterodimer binds a cAMP-responsive sequence in CYP17. It also binds a consensus region in the SOX3 promoter. PBX1 forms heterotrimers with MEIS1 and a number of HOX proteins including HOXA9, HOXD4, HOXD9 and HOXD10. Forms heterodimers with HOXA1, HOXA5, HOXB7 and HOXB8 which bind the 5'-TGATTGAT-3' consensus sequence. Also forms heterodimers with HOXA5, HOXB7, HOXB8, HOXC8 and HOXD4 which bind the 5'-ATCAATCAA-3' consensus sequence. Interacts with PBXIP1. Interacts with TLX1. Interacts with FOXC1. Interacts with MN1.</text>
</comment>
<dbReference type="InterPro" id="IPR008422">
    <property type="entry name" value="KN_HD"/>
</dbReference>
<evidence type="ECO:0000256" key="3">
    <source>
        <dbReference type="ARBA" id="ARBA00022473"/>
    </source>
</evidence>
<feature type="region of interest" description="Disordered" evidence="20">
    <location>
        <begin position="707"/>
        <end position="734"/>
    </location>
</feature>
<proteinExistence type="inferred from homology"/>
<feature type="DNA-binding region" description="Homeobox" evidence="19">
    <location>
        <begin position="663"/>
        <end position="712"/>
    </location>
</feature>
<organism evidence="23 24">
    <name type="scientific">Cnephaeus nilssonii</name>
    <name type="common">Northern bat</name>
    <name type="synonym">Eptesicus nilssonii</name>
    <dbReference type="NCBI Taxonomy" id="3371016"/>
    <lineage>
        <taxon>Eukaryota</taxon>
        <taxon>Metazoa</taxon>
        <taxon>Chordata</taxon>
        <taxon>Craniata</taxon>
        <taxon>Vertebrata</taxon>
        <taxon>Euteleostomi</taxon>
        <taxon>Mammalia</taxon>
        <taxon>Eutheria</taxon>
        <taxon>Laurasiatheria</taxon>
        <taxon>Chiroptera</taxon>
        <taxon>Yangochiroptera</taxon>
        <taxon>Vespertilionidae</taxon>
        <taxon>Cnephaeus</taxon>
    </lineage>
</organism>
<evidence type="ECO:0000256" key="6">
    <source>
        <dbReference type="ARBA" id="ARBA00023015"/>
    </source>
</evidence>
<evidence type="ECO:0000256" key="13">
    <source>
        <dbReference type="ARBA" id="ARBA00057782"/>
    </source>
</evidence>
<keyword evidence="24" id="KW-1185">Reference proteome</keyword>
<dbReference type="Gene3D" id="1.10.10.60">
    <property type="entry name" value="Homeodomain-like"/>
    <property type="match status" value="1"/>
</dbReference>
<keyword evidence="12" id="KW-0755">Steroidogenesis</keyword>
<evidence type="ECO:0000256" key="18">
    <source>
        <dbReference type="ARBA" id="ARBA00082748"/>
    </source>
</evidence>
<sequence>MATRGRIRYEQAQAVGGRAVSSPGIDSPSAGRQEGLAGGDGSQLGDTQLFSPVGGFGGLKVTGFAPPAAGTSEQRRALSARPRSPSPVPLSRTGLSGQGVGWRRFVMQGAHSPALHRPGPTLQAPAAPPFTAWPHTAGARSPALHRPGPTLQAPAAPPFTARHHTAGARSPTLHLPGPTLQAPTAPPFTARHHTAGARSPALHCPAPHCRRPQPRPSLPGTTLQAPTAPPFTARAPHCRCPQPRPSLPGPTLQAPAAPPFTARHHTAGARSPALHLPGPTLQAPTAPPFTARAPHCRRPQPRPSLPGTTLQAPTAPPFTARAPHCRCPQPRPSLPGTTLQAPAAPPFTARHHTAGARSPALHCPAPHCRRPQPHPSLPGPHTAGARSPALHCPGPTLQAPAAPPFTARAPHCRCLQPRPSLPGTTLQAPTAPPFAAPGTVGAFSSGFPHLVPTNAPLCLPAVLSIRGAQEEEPTDPQLMRLDNMLLAEGVAGPEKGGGSAAAAAAAAASGGAGSDNSVEHSDYRAKLSQIRQIYHTELEKYEQRIRFDDTSLHTHPGVLHSPPPSHPSPACPVPAASLHTHPGVPHSPPPTPHLRVLSPQACNEFTTHVMNLLREQSRTRPISPKEIERMVSIIHRKFSSIQMQLKQSTCEAVMILRSRFLDARRKRRNFNKQATEILNEYFYSHLSNPYPSEEAKEELAKKCGITVSQVRPAQPAPGGSGGRHSASGLAGSRS</sequence>
<evidence type="ECO:0000256" key="4">
    <source>
        <dbReference type="ARBA" id="ARBA00022782"/>
    </source>
</evidence>
<evidence type="ECO:0000256" key="12">
    <source>
        <dbReference type="ARBA" id="ARBA00023250"/>
    </source>
</evidence>
<keyword evidence="5" id="KW-0726">Sexual differentiation</keyword>
<evidence type="ECO:0000256" key="20">
    <source>
        <dbReference type="SAM" id="MobiDB-lite"/>
    </source>
</evidence>
<keyword evidence="10" id="KW-0804">Transcription</keyword>
<comment type="caution">
    <text evidence="23">The sequence shown here is derived from an EMBL/GenBank/DDBJ whole genome shotgun (WGS) entry which is preliminary data.</text>
</comment>
<dbReference type="EMBL" id="JAULJE010000022">
    <property type="protein sequence ID" value="KAK1329516.1"/>
    <property type="molecule type" value="Genomic_DNA"/>
</dbReference>
<evidence type="ECO:0000259" key="21">
    <source>
        <dbReference type="PROSITE" id="PS50071"/>
    </source>
</evidence>
<dbReference type="GO" id="GO:0006694">
    <property type="term" value="P:steroid biosynthetic process"/>
    <property type="evidence" value="ECO:0007669"/>
    <property type="project" value="UniProtKB-KW"/>
</dbReference>
<evidence type="ECO:0000256" key="10">
    <source>
        <dbReference type="ARBA" id="ARBA00023163"/>
    </source>
</evidence>
<evidence type="ECO:0000256" key="15">
    <source>
        <dbReference type="ARBA" id="ARBA00066256"/>
    </source>
</evidence>
<dbReference type="InterPro" id="IPR005542">
    <property type="entry name" value="PBX_PBC_dom"/>
</dbReference>
<keyword evidence="11 19" id="KW-0539">Nucleus</keyword>
<evidence type="ECO:0000256" key="2">
    <source>
        <dbReference type="ARBA" id="ARBA00007601"/>
    </source>
</evidence>
<dbReference type="Proteomes" id="UP001177744">
    <property type="component" value="Unassembled WGS sequence"/>
</dbReference>
<keyword evidence="9" id="KW-0010">Activator</keyword>
<evidence type="ECO:0000256" key="11">
    <source>
        <dbReference type="ARBA" id="ARBA00023242"/>
    </source>
</evidence>
<comment type="similarity">
    <text evidence="2">Belongs to the TALE/PBX homeobox family.</text>
</comment>
<evidence type="ECO:0000259" key="22">
    <source>
        <dbReference type="PROSITE" id="PS51978"/>
    </source>
</evidence>
<keyword evidence="7 19" id="KW-0238">DNA-binding</keyword>
<evidence type="ECO:0000256" key="7">
    <source>
        <dbReference type="ARBA" id="ARBA00023125"/>
    </source>
</evidence>
<keyword evidence="6" id="KW-0805">Transcription regulation</keyword>
<feature type="domain" description="PBC" evidence="22">
    <location>
        <begin position="462"/>
        <end position="662"/>
    </location>
</feature>
<dbReference type="AlphaFoldDB" id="A0AA40HDY7"/>
<dbReference type="SUPFAM" id="SSF46689">
    <property type="entry name" value="Homeodomain-like"/>
    <property type="match status" value="1"/>
</dbReference>
<dbReference type="CDD" id="cd00086">
    <property type="entry name" value="homeodomain"/>
    <property type="match status" value="1"/>
</dbReference>
<comment type="subunit">
    <text evidence="14">Part of a PDX1:PBX1b:MEIS2B complex; PBX1b recruits MEIS2B to the complex.</text>
</comment>
<evidence type="ECO:0000256" key="9">
    <source>
        <dbReference type="ARBA" id="ARBA00023159"/>
    </source>
</evidence>
<feature type="domain" description="Homeobox" evidence="21">
    <location>
        <begin position="661"/>
        <end position="711"/>
    </location>
</feature>
<keyword evidence="8 19" id="KW-0371">Homeobox</keyword>
<evidence type="ECO:0000313" key="24">
    <source>
        <dbReference type="Proteomes" id="UP001177744"/>
    </source>
</evidence>
<dbReference type="InterPro" id="IPR001356">
    <property type="entry name" value="HD"/>
</dbReference>
<feature type="region of interest" description="Disordered" evidence="20">
    <location>
        <begin position="65"/>
        <end position="96"/>
    </location>
</feature>
<evidence type="ECO:0000313" key="23">
    <source>
        <dbReference type="EMBL" id="KAK1329516.1"/>
    </source>
</evidence>
<reference evidence="23" key="1">
    <citation type="submission" date="2023-06" db="EMBL/GenBank/DDBJ databases">
        <title>Reference genome for the Northern bat (Eptesicus nilssonii), a most northern bat species.</title>
        <authorList>
            <person name="Laine V.N."/>
            <person name="Pulliainen A.T."/>
            <person name="Lilley T.M."/>
        </authorList>
    </citation>
    <scope>NUCLEOTIDE SEQUENCE</scope>
    <source>
        <strain evidence="23">BLF_Eptnil</strain>
        <tissue evidence="23">Kidney</tissue>
    </source>
</reference>
<evidence type="ECO:0000256" key="8">
    <source>
        <dbReference type="ARBA" id="ARBA00023155"/>
    </source>
</evidence>
<dbReference type="PROSITE" id="PS51978">
    <property type="entry name" value="PBC"/>
    <property type="match status" value="1"/>
</dbReference>
<keyword evidence="4" id="KW-0221">Differentiation</keyword>
<dbReference type="Pfam" id="PF05920">
    <property type="entry name" value="Homeobox_KN"/>
    <property type="match status" value="1"/>
</dbReference>
<dbReference type="SMART" id="SM00389">
    <property type="entry name" value="HOX"/>
    <property type="match status" value="1"/>
</dbReference>
<accession>A0AA40HDY7</accession>
<evidence type="ECO:0000256" key="1">
    <source>
        <dbReference type="ARBA" id="ARBA00004123"/>
    </source>
</evidence>
<dbReference type="InterPro" id="IPR009057">
    <property type="entry name" value="Homeodomain-like_sf"/>
</dbReference>
<evidence type="ECO:0000256" key="16">
    <source>
        <dbReference type="ARBA" id="ARBA00067471"/>
    </source>
</evidence>
<protein>
    <recommendedName>
        <fullName evidence="16">Pre-B-cell leukemia transcription factor 1</fullName>
    </recommendedName>
    <alternativeName>
        <fullName evidence="17 18">Homeobox protein PBX1</fullName>
    </alternativeName>
</protein>
<feature type="region of interest" description="Disordered" evidence="20">
    <location>
        <begin position="115"/>
        <end position="397"/>
    </location>
</feature>
<comment type="function">
    <text evidence="13">As part of a PDX1:PBX1b:MEIS2B complex in pancreatic acinar cells, is involved in the transcriptional activation of the ELA1 enhancer; the complex binds to the enhancer B element and cooperates with the transcription factor 1 complex (PTF1) bound to the enhancer A element.</text>
</comment>
<dbReference type="GO" id="GO:0007548">
    <property type="term" value="P:sex differentiation"/>
    <property type="evidence" value="ECO:0007669"/>
    <property type="project" value="UniProtKB-KW"/>
</dbReference>
<dbReference type="FunFam" id="1.10.10.60:FF:000277">
    <property type="entry name" value="Pre-B-cell leukemia transcription factor 1"/>
    <property type="match status" value="1"/>
</dbReference>
<dbReference type="PROSITE" id="PS50071">
    <property type="entry name" value="HOMEOBOX_2"/>
    <property type="match status" value="1"/>
</dbReference>
<gene>
    <name evidence="23" type="ORF">QTO34_011708</name>
</gene>
<evidence type="ECO:0000256" key="5">
    <source>
        <dbReference type="ARBA" id="ARBA00022928"/>
    </source>
</evidence>
<dbReference type="GO" id="GO:0005634">
    <property type="term" value="C:nucleus"/>
    <property type="evidence" value="ECO:0007669"/>
    <property type="project" value="UniProtKB-SubCell"/>
</dbReference>
<keyword evidence="3" id="KW-0217">Developmental protein</keyword>
<dbReference type="GO" id="GO:0030154">
    <property type="term" value="P:cell differentiation"/>
    <property type="evidence" value="ECO:0007669"/>
    <property type="project" value="UniProtKB-KW"/>
</dbReference>